<evidence type="ECO:0000313" key="2">
    <source>
        <dbReference type="WBParaSite" id="nRc.2.0.1.t28195-RA"/>
    </source>
</evidence>
<keyword evidence="1" id="KW-1185">Reference proteome</keyword>
<accession>A0A915JPQ7</accession>
<sequence length="74" mass="8635">MLELNSRKFHQDNNFLRNVVSIAFRSFRQKRPFSHVVRGAIRRILRTSMGPLAIEQVGNQTTSSSWYVDNTLKL</sequence>
<evidence type="ECO:0000313" key="1">
    <source>
        <dbReference type="Proteomes" id="UP000887565"/>
    </source>
</evidence>
<proteinExistence type="predicted"/>
<dbReference type="AlphaFoldDB" id="A0A915JPQ7"/>
<dbReference type="Proteomes" id="UP000887565">
    <property type="component" value="Unplaced"/>
</dbReference>
<name>A0A915JPQ7_ROMCU</name>
<organism evidence="1 2">
    <name type="scientific">Romanomermis culicivorax</name>
    <name type="common">Nematode worm</name>
    <dbReference type="NCBI Taxonomy" id="13658"/>
    <lineage>
        <taxon>Eukaryota</taxon>
        <taxon>Metazoa</taxon>
        <taxon>Ecdysozoa</taxon>
        <taxon>Nematoda</taxon>
        <taxon>Enoplea</taxon>
        <taxon>Dorylaimia</taxon>
        <taxon>Mermithida</taxon>
        <taxon>Mermithoidea</taxon>
        <taxon>Mermithidae</taxon>
        <taxon>Romanomermis</taxon>
    </lineage>
</organism>
<protein>
    <submittedName>
        <fullName evidence="2">Uncharacterized protein</fullName>
    </submittedName>
</protein>
<reference evidence="2" key="1">
    <citation type="submission" date="2022-11" db="UniProtKB">
        <authorList>
            <consortium name="WormBaseParasite"/>
        </authorList>
    </citation>
    <scope>IDENTIFICATION</scope>
</reference>
<dbReference type="WBParaSite" id="nRc.2.0.1.t28195-RA">
    <property type="protein sequence ID" value="nRc.2.0.1.t28195-RA"/>
    <property type="gene ID" value="nRc.2.0.1.g28195"/>
</dbReference>